<organism evidence="3 4">
    <name type="scientific">Haemonchus contortus</name>
    <name type="common">Barber pole worm</name>
    <dbReference type="NCBI Taxonomy" id="6289"/>
    <lineage>
        <taxon>Eukaryota</taxon>
        <taxon>Metazoa</taxon>
        <taxon>Ecdysozoa</taxon>
        <taxon>Nematoda</taxon>
        <taxon>Chromadorea</taxon>
        <taxon>Rhabditida</taxon>
        <taxon>Rhabditina</taxon>
        <taxon>Rhabditomorpha</taxon>
        <taxon>Strongyloidea</taxon>
        <taxon>Trichostrongylidae</taxon>
        <taxon>Haemonchus</taxon>
    </lineage>
</organism>
<dbReference type="OMA" id="IPRVWIS"/>
<keyword evidence="2" id="KW-0812">Transmembrane</keyword>
<feature type="transmembrane region" description="Helical" evidence="2">
    <location>
        <begin position="28"/>
        <end position="50"/>
    </location>
</feature>
<protein>
    <submittedName>
        <fullName evidence="4">Aa_trans domain-containing protein</fullName>
    </submittedName>
</protein>
<keyword evidence="2" id="KW-1133">Transmembrane helix</keyword>
<dbReference type="InterPro" id="IPR004151">
    <property type="entry name" value="7TM_GPCR_serpentine_rcpt_Sre"/>
</dbReference>
<accession>A0A7I4Y0Z3</accession>
<dbReference type="WBParaSite" id="HCON_00040440-00001">
    <property type="protein sequence ID" value="HCON_00040440-00001"/>
    <property type="gene ID" value="HCON_00040440"/>
</dbReference>
<dbReference type="PANTHER" id="PTHR23128:SF132">
    <property type="entry name" value="SERPENTINE RECEPTOR, CLASS E (EPSILON)-RELATED"/>
    <property type="match status" value="1"/>
</dbReference>
<name>A0A7I4Y0Z3_HAECO</name>
<evidence type="ECO:0000313" key="4">
    <source>
        <dbReference type="WBParaSite" id="HCON_00040440-00001"/>
    </source>
</evidence>
<comment type="similarity">
    <text evidence="1">Belongs to the nematode receptor-like protein sre family.</text>
</comment>
<dbReference type="Pfam" id="PF03125">
    <property type="entry name" value="Sre"/>
    <property type="match status" value="1"/>
</dbReference>
<dbReference type="Proteomes" id="UP000025227">
    <property type="component" value="Unplaced"/>
</dbReference>
<dbReference type="GO" id="GO:0007606">
    <property type="term" value="P:sensory perception of chemical stimulus"/>
    <property type="evidence" value="ECO:0007669"/>
    <property type="project" value="InterPro"/>
</dbReference>
<sequence length="218" mass="24297">MALYLPSVVIEQCFASKFIVDYEKIPRVWISGIIISLGYILSAIVATSVLLGFYNVVVLVGGFCVLMTICCLLYIALYRRDSARLRDINRGVTPKNIVYTLSTRFQLAENLRVLKILMQLSIAMAVSCVATCILFGLSEVFEDDAQLSRICNALTNLSMAMESDVFLVVFMVALGLHHFRSIIPLSSKIGVTSEIPAINDHRGAYNAYLHQMSSTWRI</sequence>
<evidence type="ECO:0000313" key="3">
    <source>
        <dbReference type="Proteomes" id="UP000025227"/>
    </source>
</evidence>
<dbReference type="AlphaFoldDB" id="A0A7I4Y0Z3"/>
<evidence type="ECO:0000256" key="2">
    <source>
        <dbReference type="SAM" id="Phobius"/>
    </source>
</evidence>
<dbReference type="OrthoDB" id="5874078at2759"/>
<dbReference type="PANTHER" id="PTHR23128">
    <property type="entry name" value="SERPENTINE RECEPTOR, CLASS E (EPSILON)-RELATED"/>
    <property type="match status" value="1"/>
</dbReference>
<keyword evidence="3" id="KW-1185">Reference proteome</keyword>
<evidence type="ECO:0000256" key="1">
    <source>
        <dbReference type="ARBA" id="ARBA00006803"/>
    </source>
</evidence>
<feature type="transmembrane region" description="Helical" evidence="2">
    <location>
        <begin position="56"/>
        <end position="77"/>
    </location>
</feature>
<dbReference type="GO" id="GO:0016020">
    <property type="term" value="C:membrane"/>
    <property type="evidence" value="ECO:0007669"/>
    <property type="project" value="InterPro"/>
</dbReference>
<keyword evidence="2" id="KW-0472">Membrane</keyword>
<feature type="transmembrane region" description="Helical" evidence="2">
    <location>
        <begin position="157"/>
        <end position="179"/>
    </location>
</feature>
<feature type="transmembrane region" description="Helical" evidence="2">
    <location>
        <begin position="116"/>
        <end position="137"/>
    </location>
</feature>
<proteinExistence type="inferred from homology"/>
<reference evidence="4" key="1">
    <citation type="submission" date="2020-12" db="UniProtKB">
        <authorList>
            <consortium name="WormBaseParasite"/>
        </authorList>
    </citation>
    <scope>IDENTIFICATION</scope>
    <source>
        <strain evidence="4">MHco3</strain>
    </source>
</reference>